<feature type="domain" description="ILEI/PANDER" evidence="2">
    <location>
        <begin position="117"/>
        <end position="204"/>
    </location>
</feature>
<comment type="caution">
    <text evidence="3">The sequence shown here is derived from an EMBL/GenBank/DDBJ whole genome shotgun (WGS) entry which is preliminary data.</text>
</comment>
<keyword evidence="1" id="KW-1133">Transmembrane helix</keyword>
<evidence type="ECO:0000313" key="3">
    <source>
        <dbReference type="EMBL" id="KAK7075878.1"/>
    </source>
</evidence>
<dbReference type="PROSITE" id="PS52031">
    <property type="entry name" value="GG_LECTIN"/>
    <property type="match status" value="1"/>
</dbReference>
<dbReference type="EMBL" id="JAXCGZ010010038">
    <property type="protein sequence ID" value="KAK7075878.1"/>
    <property type="molecule type" value="Genomic_DNA"/>
</dbReference>
<keyword evidence="1" id="KW-0472">Membrane</keyword>
<dbReference type="InterPro" id="IPR039477">
    <property type="entry name" value="ILEI/PANDER_dom"/>
</dbReference>
<dbReference type="AlphaFoldDB" id="A0AAN9A5Q2"/>
<feature type="transmembrane region" description="Helical" evidence="1">
    <location>
        <begin position="6"/>
        <end position="24"/>
    </location>
</feature>
<reference evidence="3 4" key="1">
    <citation type="submission" date="2023-11" db="EMBL/GenBank/DDBJ databases">
        <title>Halocaridina rubra genome assembly.</title>
        <authorList>
            <person name="Smith C."/>
        </authorList>
    </citation>
    <scope>NUCLEOTIDE SEQUENCE [LARGE SCALE GENOMIC DNA]</scope>
    <source>
        <strain evidence="3">EP-1</strain>
        <tissue evidence="3">Whole</tissue>
    </source>
</reference>
<dbReference type="Proteomes" id="UP001381693">
    <property type="component" value="Unassembled WGS sequence"/>
</dbReference>
<dbReference type="InterPro" id="IPR052463">
    <property type="entry name" value="O-linked_mannose_GnT"/>
</dbReference>
<proteinExistence type="predicted"/>
<evidence type="ECO:0000256" key="1">
    <source>
        <dbReference type="SAM" id="Phobius"/>
    </source>
</evidence>
<keyword evidence="1" id="KW-0812">Transmembrane</keyword>
<accession>A0AAN9A5Q2</accession>
<evidence type="ECO:0000259" key="2">
    <source>
        <dbReference type="Pfam" id="PF15711"/>
    </source>
</evidence>
<name>A0AAN9A5Q2_HALRR</name>
<dbReference type="GO" id="GO:0016266">
    <property type="term" value="P:protein O-linked glycosylation via N-acetyl-galactosamine"/>
    <property type="evidence" value="ECO:0007669"/>
    <property type="project" value="TreeGrafter"/>
</dbReference>
<dbReference type="GO" id="GO:0000139">
    <property type="term" value="C:Golgi membrane"/>
    <property type="evidence" value="ECO:0007669"/>
    <property type="project" value="TreeGrafter"/>
</dbReference>
<dbReference type="GO" id="GO:0047223">
    <property type="term" value="F:beta-1,3-galactosyl-O-glycosyl-glycoprotein beta-1,3-N-acetylglucosaminyltransferase activity"/>
    <property type="evidence" value="ECO:0007669"/>
    <property type="project" value="TreeGrafter"/>
</dbReference>
<sequence length="355" mass="40015">MTLKTFHVFGANIALFVFIIYAEVNQAVFGRSTQLITNNNINILQDQNRSLEGDGLNGKFQNNFLSNAVSQEQPKTFVLEAAISSAGVTVKTDNKEIYHMVNKTIPWGSTTARVHAGVHLIVLHQKSGLVLRRGNFLTWQPEVHKQLLQALMDIKRGRLLILLGSPEFTQFLSEEVLEYIESLGSNYVKGLTLHDQWCFIGWKGEKVLYEVLTTAKVQNRLNARDVSPIRMHCVVPILKDGHECPWYSDENMRIRAKFCETYDGYGDFCSCDNPWSPNFQINSVYAETDIIPLAIVTSRRLPHVLRQVGQIRRSPGGSDTPITIFVDGYNAEARDLGQVLGIPVVEHDYPILIGK</sequence>
<protein>
    <recommendedName>
        <fullName evidence="2">ILEI/PANDER domain-containing protein</fullName>
    </recommendedName>
</protein>
<organism evidence="3 4">
    <name type="scientific">Halocaridina rubra</name>
    <name type="common">Hawaiian red shrimp</name>
    <dbReference type="NCBI Taxonomy" id="373956"/>
    <lineage>
        <taxon>Eukaryota</taxon>
        <taxon>Metazoa</taxon>
        <taxon>Ecdysozoa</taxon>
        <taxon>Arthropoda</taxon>
        <taxon>Crustacea</taxon>
        <taxon>Multicrustacea</taxon>
        <taxon>Malacostraca</taxon>
        <taxon>Eumalacostraca</taxon>
        <taxon>Eucarida</taxon>
        <taxon>Decapoda</taxon>
        <taxon>Pleocyemata</taxon>
        <taxon>Caridea</taxon>
        <taxon>Atyoidea</taxon>
        <taxon>Atyidae</taxon>
        <taxon>Halocaridina</taxon>
    </lineage>
</organism>
<evidence type="ECO:0000313" key="4">
    <source>
        <dbReference type="Proteomes" id="UP001381693"/>
    </source>
</evidence>
<dbReference type="PANTHER" id="PTHR46396">
    <property type="entry name" value="PROTEIN O-LINKED-MANNOSE BETA-1,2-N-ACETYLGLUCOSAMINYLTRANSFERASE 1"/>
    <property type="match status" value="1"/>
</dbReference>
<keyword evidence="4" id="KW-1185">Reference proteome</keyword>
<dbReference type="PANTHER" id="PTHR46396:SF2">
    <property type="entry name" value="ILEI_PANDER DOMAIN-CONTAINING PROTEIN"/>
    <property type="match status" value="1"/>
</dbReference>
<gene>
    <name evidence="3" type="ORF">SK128_016410</name>
</gene>
<dbReference type="Pfam" id="PF15711">
    <property type="entry name" value="ILEI"/>
    <property type="match status" value="1"/>
</dbReference>